<dbReference type="InterPro" id="IPR029062">
    <property type="entry name" value="Class_I_gatase-like"/>
</dbReference>
<dbReference type="STRING" id="1580092.NADRNF5_1298"/>
<dbReference type="NCBIfam" id="TIGR01737">
    <property type="entry name" value="FGAM_synth_I"/>
    <property type="match status" value="1"/>
</dbReference>
<comment type="catalytic activity">
    <reaction evidence="8">
        <text>N(2)-formyl-N(1)-(5-phospho-beta-D-ribosyl)glycinamide + L-glutamine + ATP + H2O = 2-formamido-N(1)-(5-O-phospho-beta-D-ribosyl)acetamidine + L-glutamate + ADP + phosphate + H(+)</text>
        <dbReference type="Rhea" id="RHEA:17129"/>
        <dbReference type="ChEBI" id="CHEBI:15377"/>
        <dbReference type="ChEBI" id="CHEBI:15378"/>
        <dbReference type="ChEBI" id="CHEBI:29985"/>
        <dbReference type="ChEBI" id="CHEBI:30616"/>
        <dbReference type="ChEBI" id="CHEBI:43474"/>
        <dbReference type="ChEBI" id="CHEBI:58359"/>
        <dbReference type="ChEBI" id="CHEBI:147286"/>
        <dbReference type="ChEBI" id="CHEBI:147287"/>
        <dbReference type="ChEBI" id="CHEBI:456216"/>
        <dbReference type="EC" id="6.3.5.3"/>
    </reaction>
</comment>
<evidence type="ECO:0000256" key="1">
    <source>
        <dbReference type="ARBA" id="ARBA00022490"/>
    </source>
</evidence>
<evidence type="ECO:0000256" key="8">
    <source>
        <dbReference type="HAMAP-Rule" id="MF_00421"/>
    </source>
</evidence>
<name>A0A0D5C2G1_9ARCH</name>
<dbReference type="PROSITE" id="PS51273">
    <property type="entry name" value="GATASE_TYPE_1"/>
    <property type="match status" value="1"/>
</dbReference>
<keyword evidence="2 8" id="KW-0436">Ligase</keyword>
<keyword evidence="6 8" id="KW-0067">ATP-binding</keyword>
<proteinExistence type="inferred from homology"/>
<protein>
    <recommendedName>
        <fullName evidence="8">Phosphoribosylformylglycinamidine synthase subunit PurQ</fullName>
        <shortName evidence="8">FGAM synthase</shortName>
        <ecNumber evidence="8">6.3.5.3</ecNumber>
    </recommendedName>
    <alternativeName>
        <fullName evidence="8">Formylglycinamide ribonucleotide amidotransferase subunit I</fullName>
        <shortName evidence="8">FGAR amidotransferase I</shortName>
        <shortName evidence="8">FGAR-AT I</shortName>
    </alternativeName>
    <alternativeName>
        <fullName evidence="8">Glutaminase PurQ</fullName>
        <ecNumber evidence="8">3.5.1.2</ecNumber>
    </alternativeName>
    <alternativeName>
        <fullName evidence="8">Phosphoribosylformylglycinamidine synthase subunit I</fullName>
    </alternativeName>
</protein>
<evidence type="ECO:0000256" key="7">
    <source>
        <dbReference type="ARBA" id="ARBA00022962"/>
    </source>
</evidence>
<feature type="active site" evidence="8">
    <location>
        <position position="200"/>
    </location>
</feature>
<keyword evidence="4 8" id="KW-0658">Purine biosynthesis</keyword>
<comment type="function">
    <text evidence="8">Part of the phosphoribosylformylglycinamidine synthase complex involved in the purines biosynthetic pathway. Catalyzes the ATP-dependent conversion of formylglycinamide ribonucleotide (FGAR) and glutamine to yield formylglycinamidine ribonucleotide (FGAM) and glutamate. The FGAM synthase complex is composed of three subunits. PurQ produces an ammonia molecule by converting glutamine to glutamate. PurL transfers the ammonia molecule to FGAR to form FGAM in an ATP-dependent manner. PurS interacts with PurQ and PurL and is thought to assist in the transfer of the ammonia molecule from PurQ to PurL.</text>
</comment>
<dbReference type="GO" id="GO:0004642">
    <property type="term" value="F:phosphoribosylformylglycinamidine synthase activity"/>
    <property type="evidence" value="ECO:0007669"/>
    <property type="project" value="UniProtKB-UniRule"/>
</dbReference>
<reference evidence="9 10" key="2">
    <citation type="journal article" date="2016" name="ISME J.">
        <title>Physiological and genomic characterization of two novel marine thaumarchaeal strains indicates niche differentiation.</title>
        <authorList>
            <person name="Bayer B."/>
            <person name="Vojvoda J."/>
            <person name="Offre P."/>
            <person name="Alves R.J."/>
            <person name="Elisabeth N.H."/>
            <person name="Garcia J.A."/>
            <person name="Volland J.M."/>
            <person name="Srivastava A."/>
            <person name="Schleper C."/>
            <person name="Herndl G.J."/>
        </authorList>
    </citation>
    <scope>NUCLEOTIDE SEQUENCE [LARGE SCALE GENOMIC DNA]</scope>
    <source>
        <strain evidence="9 10">NF5</strain>
    </source>
</reference>
<feature type="active site" evidence="8">
    <location>
        <position position="198"/>
    </location>
</feature>
<evidence type="ECO:0000313" key="10">
    <source>
        <dbReference type="Proteomes" id="UP000032408"/>
    </source>
</evidence>
<dbReference type="PANTHER" id="PTHR47552:SF1">
    <property type="entry name" value="PHOSPHORIBOSYLFORMYLGLYCINAMIDINE SYNTHASE SUBUNIT PURQ"/>
    <property type="match status" value="1"/>
</dbReference>
<dbReference type="HAMAP" id="MF_00421">
    <property type="entry name" value="PurQ"/>
    <property type="match status" value="1"/>
</dbReference>
<dbReference type="KEGG" id="nin:NADRNF5_1298"/>
<dbReference type="EC" id="6.3.5.3" evidence="8"/>
<dbReference type="GO" id="GO:0005737">
    <property type="term" value="C:cytoplasm"/>
    <property type="evidence" value="ECO:0007669"/>
    <property type="project" value="UniProtKB-SubCell"/>
</dbReference>
<evidence type="ECO:0000313" key="9">
    <source>
        <dbReference type="EMBL" id="AJW70984.1"/>
    </source>
</evidence>
<dbReference type="NCBIfam" id="NF002957">
    <property type="entry name" value="PRK03619.1"/>
    <property type="match status" value="1"/>
</dbReference>
<organism evidence="9 10">
    <name type="scientific">Nitrosopumilus adriaticus</name>
    <dbReference type="NCBI Taxonomy" id="1580092"/>
    <lineage>
        <taxon>Archaea</taxon>
        <taxon>Nitrososphaerota</taxon>
        <taxon>Nitrososphaeria</taxon>
        <taxon>Nitrosopumilales</taxon>
        <taxon>Nitrosopumilaceae</taxon>
        <taxon>Nitrosopumilus</taxon>
    </lineage>
</organism>
<dbReference type="Pfam" id="PF13507">
    <property type="entry name" value="GATase_5"/>
    <property type="match status" value="1"/>
</dbReference>
<dbReference type="Proteomes" id="UP000032408">
    <property type="component" value="Chromosome"/>
</dbReference>
<dbReference type="PANTHER" id="PTHR47552">
    <property type="entry name" value="PHOSPHORIBOSYLFORMYLGLYCINAMIDINE SYNTHASE SUBUNIT PURQ"/>
    <property type="match status" value="1"/>
</dbReference>
<evidence type="ECO:0000256" key="6">
    <source>
        <dbReference type="ARBA" id="ARBA00022840"/>
    </source>
</evidence>
<keyword evidence="10" id="KW-1185">Reference proteome</keyword>
<gene>
    <name evidence="8 9" type="primary">purQ</name>
    <name evidence="9" type="ORF">NADRNF5_1298</name>
</gene>
<evidence type="ECO:0000256" key="4">
    <source>
        <dbReference type="ARBA" id="ARBA00022755"/>
    </source>
</evidence>
<evidence type="ECO:0000256" key="3">
    <source>
        <dbReference type="ARBA" id="ARBA00022741"/>
    </source>
</evidence>
<dbReference type="GO" id="GO:0006189">
    <property type="term" value="P:'de novo' IMP biosynthetic process"/>
    <property type="evidence" value="ECO:0007669"/>
    <property type="project" value="UniProtKB-UniRule"/>
</dbReference>
<dbReference type="EMBL" id="CP011070">
    <property type="protein sequence ID" value="AJW70984.1"/>
    <property type="molecule type" value="Genomic_DNA"/>
</dbReference>
<feature type="active site" description="Nucleophile" evidence="8">
    <location>
        <position position="90"/>
    </location>
</feature>
<dbReference type="PIRSF" id="PIRSF001586">
    <property type="entry name" value="FGAM_synth_I"/>
    <property type="match status" value="1"/>
</dbReference>
<accession>A0A0D5C2G1</accession>
<sequence length="230" mass="25602">MKIIVKVGVVVFPGSNCDRDMYHVLTDVFNLDAQYFWHEKPLPKNIDAVILPGGFSYGDRLRAGVIAAHSPIIKDVRKMAEKGIPILGVCNGFQILVESGLLPGVLMKNESLNFMCEWTNLIVENNKTPFTNQFKLHQKIPIPIANGEGRYYADDDVLKQLKKKNQIVFRYSQVVNGSTDRIAGVCNEDGNVVGMMPHPERAVESEINPVDNKPSSLIFESLLSKMGVSN</sequence>
<keyword evidence="1 8" id="KW-0963">Cytoplasm</keyword>
<dbReference type="InterPro" id="IPR010075">
    <property type="entry name" value="PRibForGlyAmidine_synth_PurQ"/>
</dbReference>
<dbReference type="SMART" id="SM01211">
    <property type="entry name" value="GATase_5"/>
    <property type="match status" value="1"/>
</dbReference>
<evidence type="ECO:0000256" key="5">
    <source>
        <dbReference type="ARBA" id="ARBA00022801"/>
    </source>
</evidence>
<dbReference type="GO" id="GO:0005524">
    <property type="term" value="F:ATP binding"/>
    <property type="evidence" value="ECO:0007669"/>
    <property type="project" value="UniProtKB-KW"/>
</dbReference>
<dbReference type="GO" id="GO:0004359">
    <property type="term" value="F:glutaminase activity"/>
    <property type="evidence" value="ECO:0007669"/>
    <property type="project" value="UniProtKB-EC"/>
</dbReference>
<dbReference type="UniPathway" id="UPA00074">
    <property type="reaction ID" value="UER00128"/>
</dbReference>
<comment type="subunit">
    <text evidence="8">Part of the FGAM synthase complex composed of 1 PurL, 1 PurQ and 2 PurS subunits.</text>
</comment>
<dbReference type="AlphaFoldDB" id="A0A0D5C2G1"/>
<dbReference type="Gene3D" id="3.40.50.880">
    <property type="match status" value="1"/>
</dbReference>
<keyword evidence="5 8" id="KW-0378">Hydrolase</keyword>
<dbReference type="CDD" id="cd01740">
    <property type="entry name" value="GATase1_FGAR_AT"/>
    <property type="match status" value="1"/>
</dbReference>
<comment type="pathway">
    <text evidence="8">Purine metabolism; IMP biosynthesis via de novo pathway; 5-amino-1-(5-phospho-D-ribosyl)imidazole from N(2)-formyl-N(1)-(5-phospho-D-ribosyl)glycinamide: step 1/2.</text>
</comment>
<comment type="catalytic activity">
    <reaction evidence="8">
        <text>L-glutamine + H2O = L-glutamate + NH4(+)</text>
        <dbReference type="Rhea" id="RHEA:15889"/>
        <dbReference type="ChEBI" id="CHEBI:15377"/>
        <dbReference type="ChEBI" id="CHEBI:28938"/>
        <dbReference type="ChEBI" id="CHEBI:29985"/>
        <dbReference type="ChEBI" id="CHEBI:58359"/>
        <dbReference type="EC" id="3.5.1.2"/>
    </reaction>
</comment>
<dbReference type="HOGENOM" id="CLU_001031_3_1_2"/>
<reference evidence="10" key="1">
    <citation type="submission" date="2015-03" db="EMBL/GenBank/DDBJ databases">
        <title>Characterization of two novel Thaumarchaeota isolated from the Northern Adriatic Sea.</title>
        <authorList>
            <person name="Bayer B."/>
            <person name="Vojvoda J."/>
            <person name="Offre P."/>
            <person name="Srivastava A."/>
            <person name="Elisabeth N."/>
            <person name="Garcia J.A.L."/>
            <person name="Schleper C."/>
            <person name="Herndl G.J."/>
        </authorList>
    </citation>
    <scope>NUCLEOTIDE SEQUENCE [LARGE SCALE GENOMIC DNA]</scope>
    <source>
        <strain evidence="10">NF5</strain>
    </source>
</reference>
<keyword evidence="7 8" id="KW-0315">Glutamine amidotransferase</keyword>
<evidence type="ECO:0000256" key="2">
    <source>
        <dbReference type="ARBA" id="ARBA00022598"/>
    </source>
</evidence>
<dbReference type="SUPFAM" id="SSF52317">
    <property type="entry name" value="Class I glutamine amidotransferase-like"/>
    <property type="match status" value="1"/>
</dbReference>
<comment type="subcellular location">
    <subcellularLocation>
        <location evidence="8">Cytoplasm</location>
    </subcellularLocation>
</comment>
<dbReference type="EC" id="3.5.1.2" evidence="8"/>
<keyword evidence="3 8" id="KW-0547">Nucleotide-binding</keyword>